<dbReference type="AlphaFoldDB" id="A0A383BSU2"/>
<evidence type="ECO:0000259" key="1">
    <source>
        <dbReference type="Pfam" id="PF00733"/>
    </source>
</evidence>
<feature type="domain" description="Asparagine synthetase" evidence="1">
    <location>
        <begin position="1"/>
        <end position="111"/>
    </location>
</feature>
<name>A0A383BSU2_9ZZZZ</name>
<evidence type="ECO:0000313" key="2">
    <source>
        <dbReference type="EMBL" id="SVE22375.1"/>
    </source>
</evidence>
<dbReference type="InterPro" id="IPR014729">
    <property type="entry name" value="Rossmann-like_a/b/a_fold"/>
</dbReference>
<dbReference type="GO" id="GO:0004066">
    <property type="term" value="F:asparagine synthase (glutamine-hydrolyzing) activity"/>
    <property type="evidence" value="ECO:0007669"/>
    <property type="project" value="InterPro"/>
</dbReference>
<protein>
    <recommendedName>
        <fullName evidence="1">Asparagine synthetase domain-containing protein</fullName>
    </recommendedName>
</protein>
<dbReference type="PANTHER" id="PTHR43284:SF1">
    <property type="entry name" value="ASPARAGINE SYNTHETASE"/>
    <property type="match status" value="1"/>
</dbReference>
<proteinExistence type="predicted"/>
<dbReference type="InterPro" id="IPR001962">
    <property type="entry name" value="Asn_synthase"/>
</dbReference>
<gene>
    <name evidence="2" type="ORF">METZ01_LOCUS475229</name>
</gene>
<accession>A0A383BSU2</accession>
<dbReference type="GO" id="GO:0005829">
    <property type="term" value="C:cytosol"/>
    <property type="evidence" value="ECO:0007669"/>
    <property type="project" value="TreeGrafter"/>
</dbReference>
<dbReference type="GO" id="GO:0006529">
    <property type="term" value="P:asparagine biosynthetic process"/>
    <property type="evidence" value="ECO:0007669"/>
    <property type="project" value="InterPro"/>
</dbReference>
<dbReference type="InterPro" id="IPR051786">
    <property type="entry name" value="ASN_synthetase/amidase"/>
</dbReference>
<organism evidence="2">
    <name type="scientific">marine metagenome</name>
    <dbReference type="NCBI Taxonomy" id="408172"/>
    <lineage>
        <taxon>unclassified sequences</taxon>
        <taxon>metagenomes</taxon>
        <taxon>ecological metagenomes</taxon>
    </lineage>
</organism>
<dbReference type="Pfam" id="PF00733">
    <property type="entry name" value="Asn_synthase"/>
    <property type="match status" value="1"/>
</dbReference>
<dbReference type="PANTHER" id="PTHR43284">
    <property type="entry name" value="ASPARAGINE SYNTHETASE (GLUTAMINE-HYDROLYZING)"/>
    <property type="match status" value="1"/>
</dbReference>
<dbReference type="Gene3D" id="3.40.50.620">
    <property type="entry name" value="HUPs"/>
    <property type="match status" value="1"/>
</dbReference>
<sequence>MDIDLVEFVSRIPNRYKQYGRESKWVLKKAMQPYLPKSVIYRPKSGFGVPLRRWMKEDLRELLGDLLSVDSLNKRGLFSGQAVQELISNNDNGKIDASYTLLSILCIEIWCRAYIDN</sequence>
<dbReference type="SUPFAM" id="SSF52402">
    <property type="entry name" value="Adenine nucleotide alpha hydrolases-like"/>
    <property type="match status" value="1"/>
</dbReference>
<reference evidence="2" key="1">
    <citation type="submission" date="2018-05" db="EMBL/GenBank/DDBJ databases">
        <authorList>
            <person name="Lanie J.A."/>
            <person name="Ng W.-L."/>
            <person name="Kazmierczak K.M."/>
            <person name="Andrzejewski T.M."/>
            <person name="Davidsen T.M."/>
            <person name="Wayne K.J."/>
            <person name="Tettelin H."/>
            <person name="Glass J.I."/>
            <person name="Rusch D."/>
            <person name="Podicherti R."/>
            <person name="Tsui H.-C.T."/>
            <person name="Winkler M.E."/>
        </authorList>
    </citation>
    <scope>NUCLEOTIDE SEQUENCE</scope>
</reference>
<dbReference type="EMBL" id="UINC01202530">
    <property type="protein sequence ID" value="SVE22375.1"/>
    <property type="molecule type" value="Genomic_DNA"/>
</dbReference>